<protein>
    <recommendedName>
        <fullName evidence="3">Peptidase C14 caspase domain-containing protein</fullName>
    </recommendedName>
</protein>
<name>A0ABP0WJD9_9BRYO</name>
<feature type="domain" description="Peptidase C14 caspase" evidence="3">
    <location>
        <begin position="3"/>
        <end position="417"/>
    </location>
</feature>
<dbReference type="EMBL" id="OZ020114">
    <property type="protein sequence ID" value="CAK9266990.1"/>
    <property type="molecule type" value="Genomic_DNA"/>
</dbReference>
<organism evidence="4 5">
    <name type="scientific">Sphagnum jensenii</name>
    <dbReference type="NCBI Taxonomy" id="128206"/>
    <lineage>
        <taxon>Eukaryota</taxon>
        <taxon>Viridiplantae</taxon>
        <taxon>Streptophyta</taxon>
        <taxon>Embryophyta</taxon>
        <taxon>Bryophyta</taxon>
        <taxon>Sphagnophytina</taxon>
        <taxon>Sphagnopsida</taxon>
        <taxon>Sphagnales</taxon>
        <taxon>Sphagnaceae</taxon>
        <taxon>Sphagnum</taxon>
    </lineage>
</organism>
<comment type="similarity">
    <text evidence="1">Belongs to the peptidase C14B family.</text>
</comment>
<dbReference type="SUPFAM" id="SSF52129">
    <property type="entry name" value="Caspase-like"/>
    <property type="match status" value="1"/>
</dbReference>
<dbReference type="PANTHER" id="PTHR48104">
    <property type="entry name" value="METACASPASE-4"/>
    <property type="match status" value="1"/>
</dbReference>
<feature type="region of interest" description="Disordered" evidence="2">
    <location>
        <begin position="210"/>
        <end position="229"/>
    </location>
</feature>
<keyword evidence="5" id="KW-1185">Reference proteome</keyword>
<dbReference type="Proteomes" id="UP001497444">
    <property type="component" value="Chromosome 19"/>
</dbReference>
<dbReference type="InterPro" id="IPR050452">
    <property type="entry name" value="Metacaspase"/>
</dbReference>
<gene>
    <name evidence="4" type="ORF">CSSPJE1EN1_LOCUS12468</name>
</gene>
<evidence type="ECO:0000313" key="5">
    <source>
        <dbReference type="Proteomes" id="UP001497444"/>
    </source>
</evidence>
<evidence type="ECO:0000256" key="2">
    <source>
        <dbReference type="SAM" id="MobiDB-lite"/>
    </source>
</evidence>
<dbReference type="InterPro" id="IPR011600">
    <property type="entry name" value="Pept_C14_caspase"/>
</dbReference>
<dbReference type="Pfam" id="PF00656">
    <property type="entry name" value="Peptidase_C14"/>
    <property type="match status" value="1"/>
</dbReference>
<sequence>MAKRALLVGCNYPGTKCELHGCANDVRRMRTTLVERFGFDESDILVMLDTDPSTPQPTGANIRSSLNKLINSVQPGDALVFHYSGHGTQVPPEKGAPGETDTEEAIVPTDMNLLTDDDFRGLVNQIPDGVTFTFLSDSCHSGGLIDSEKEQIGGGTGAGGAGAPVTFPAGGGDGADAGGGLIGLISQGLQAFAGQSGGQTQTRDFIFPSGGRKQEEEVSGYSQSQGGYAPPPPPHMVSKNIPIDLLTQILSERTGHNVQVGNIRTTIFDMFGEQASPSVKMFVNLALSQLQQGGDQGGWLGTVSSLASQFLQTKLDSQSSEDAANYTAPAEQAGLPGPKNRVDSDVSVLISGCQSDQTSADASPTHNPANSYGAFSNAVQTVLSRNPSPMTNRELVLAVQDVLQQEGFKQRPCLYCSDGKVDSAFICV</sequence>
<feature type="region of interest" description="Disordered" evidence="2">
    <location>
        <begin position="321"/>
        <end position="341"/>
    </location>
</feature>
<proteinExistence type="inferred from homology"/>
<accession>A0ABP0WJD9</accession>
<evidence type="ECO:0000256" key="1">
    <source>
        <dbReference type="ARBA" id="ARBA00009005"/>
    </source>
</evidence>
<dbReference type="InterPro" id="IPR029030">
    <property type="entry name" value="Caspase-like_dom_sf"/>
</dbReference>
<dbReference type="Gene3D" id="3.40.50.12660">
    <property type="match status" value="2"/>
</dbReference>
<dbReference type="PANTHER" id="PTHR48104:SF30">
    <property type="entry name" value="METACASPASE-1"/>
    <property type="match status" value="1"/>
</dbReference>
<evidence type="ECO:0000313" key="4">
    <source>
        <dbReference type="EMBL" id="CAK9266990.1"/>
    </source>
</evidence>
<evidence type="ECO:0000259" key="3">
    <source>
        <dbReference type="Pfam" id="PF00656"/>
    </source>
</evidence>
<reference evidence="4" key="1">
    <citation type="submission" date="2024-02" db="EMBL/GenBank/DDBJ databases">
        <authorList>
            <consortium name="ELIXIR-Norway"/>
            <consortium name="Elixir Norway"/>
        </authorList>
    </citation>
    <scope>NUCLEOTIDE SEQUENCE</scope>
</reference>